<organism evidence="7 8">
    <name type="scientific">Pyrus ussuriensis x Pyrus communis</name>
    <dbReference type="NCBI Taxonomy" id="2448454"/>
    <lineage>
        <taxon>Eukaryota</taxon>
        <taxon>Viridiplantae</taxon>
        <taxon>Streptophyta</taxon>
        <taxon>Embryophyta</taxon>
        <taxon>Tracheophyta</taxon>
        <taxon>Spermatophyta</taxon>
        <taxon>Magnoliopsida</taxon>
        <taxon>eudicotyledons</taxon>
        <taxon>Gunneridae</taxon>
        <taxon>Pentapetalae</taxon>
        <taxon>rosids</taxon>
        <taxon>fabids</taxon>
        <taxon>Rosales</taxon>
        <taxon>Rosaceae</taxon>
        <taxon>Amygdaloideae</taxon>
        <taxon>Maleae</taxon>
        <taxon>Pyrus</taxon>
    </lineage>
</organism>
<evidence type="ECO:0000259" key="6">
    <source>
        <dbReference type="Pfam" id="PF03168"/>
    </source>
</evidence>
<evidence type="ECO:0000256" key="1">
    <source>
        <dbReference type="ARBA" id="ARBA00004167"/>
    </source>
</evidence>
<dbReference type="InterPro" id="IPR044839">
    <property type="entry name" value="NDR1-like"/>
</dbReference>
<dbReference type="GO" id="GO:0009506">
    <property type="term" value="C:plasmodesma"/>
    <property type="evidence" value="ECO:0007669"/>
    <property type="project" value="TreeGrafter"/>
</dbReference>
<reference evidence="8" key="2">
    <citation type="submission" date="2019-10" db="EMBL/GenBank/DDBJ databases">
        <title>A de novo genome assembly of a pear dwarfing rootstock.</title>
        <authorList>
            <person name="Wang F."/>
            <person name="Wang J."/>
            <person name="Li S."/>
            <person name="Zhang Y."/>
            <person name="Fang M."/>
            <person name="Ma L."/>
            <person name="Zhao Y."/>
            <person name="Jiang S."/>
        </authorList>
    </citation>
    <scope>NUCLEOTIDE SEQUENCE [LARGE SCALE GENOMIC DNA]</scope>
</reference>
<feature type="domain" description="Late embryogenesis abundant protein LEA-2 subgroup" evidence="6">
    <location>
        <begin position="113"/>
        <end position="215"/>
    </location>
</feature>
<dbReference type="GO" id="GO:0098542">
    <property type="term" value="P:defense response to other organism"/>
    <property type="evidence" value="ECO:0007669"/>
    <property type="project" value="InterPro"/>
</dbReference>
<dbReference type="OrthoDB" id="779224at2759"/>
<dbReference type="GO" id="GO:0005886">
    <property type="term" value="C:plasma membrane"/>
    <property type="evidence" value="ECO:0007669"/>
    <property type="project" value="TreeGrafter"/>
</dbReference>
<reference evidence="7 8" key="3">
    <citation type="submission" date="2019-11" db="EMBL/GenBank/DDBJ databases">
        <title>A de novo genome assembly of a pear dwarfing rootstock.</title>
        <authorList>
            <person name="Wang F."/>
            <person name="Wang J."/>
            <person name="Li S."/>
            <person name="Zhang Y."/>
            <person name="Fang M."/>
            <person name="Ma L."/>
            <person name="Zhao Y."/>
            <person name="Jiang S."/>
        </authorList>
    </citation>
    <scope>NUCLEOTIDE SEQUENCE [LARGE SCALE GENOMIC DNA]</scope>
    <source>
        <strain evidence="7">S2</strain>
        <tissue evidence="7">Leaf</tissue>
    </source>
</reference>
<protein>
    <submittedName>
        <fullName evidence="7">Protein YLS9-like</fullName>
    </submittedName>
</protein>
<comment type="caution">
    <text evidence="7">The sequence shown here is derived from an EMBL/GenBank/DDBJ whole genome shotgun (WGS) entry which is preliminary data.</text>
</comment>
<dbReference type="EMBL" id="SMOL01000004">
    <property type="protein sequence ID" value="KAB2637535.1"/>
    <property type="molecule type" value="Genomic_DNA"/>
</dbReference>
<gene>
    <name evidence="7" type="ORF">D8674_028069</name>
</gene>
<dbReference type="PANTHER" id="PTHR31415">
    <property type="entry name" value="OS05G0367900 PROTEIN"/>
    <property type="match status" value="1"/>
</dbReference>
<evidence type="ECO:0000256" key="2">
    <source>
        <dbReference type="ARBA" id="ARBA00022692"/>
    </source>
</evidence>
<keyword evidence="2 5" id="KW-0812">Transmembrane</keyword>
<evidence type="ECO:0000256" key="4">
    <source>
        <dbReference type="ARBA" id="ARBA00023136"/>
    </source>
</evidence>
<accession>A0A5N5IBK1</accession>
<reference evidence="7 8" key="1">
    <citation type="submission" date="2019-09" db="EMBL/GenBank/DDBJ databases">
        <authorList>
            <person name="Ou C."/>
        </authorList>
    </citation>
    <scope>NUCLEOTIDE SEQUENCE [LARGE SCALE GENOMIC DNA]</scope>
    <source>
        <strain evidence="7">S2</strain>
        <tissue evidence="7">Leaf</tissue>
    </source>
</reference>
<feature type="transmembrane region" description="Helical" evidence="5">
    <location>
        <begin position="57"/>
        <end position="80"/>
    </location>
</feature>
<keyword evidence="4 5" id="KW-0472">Membrane</keyword>
<dbReference type="AlphaFoldDB" id="A0A5N5IBK1"/>
<evidence type="ECO:0000313" key="8">
    <source>
        <dbReference type="Proteomes" id="UP000327157"/>
    </source>
</evidence>
<name>A0A5N5IBK1_9ROSA</name>
<dbReference type="PANTHER" id="PTHR31415:SF3">
    <property type="entry name" value="LATE EMBRYOGENESIS ABUNDANT (LEA) HYDROXYPROLINE-RICH GLYCOPROTEIN FAMILY"/>
    <property type="match status" value="1"/>
</dbReference>
<evidence type="ECO:0000256" key="5">
    <source>
        <dbReference type="SAM" id="Phobius"/>
    </source>
</evidence>
<dbReference type="InterPro" id="IPR004864">
    <property type="entry name" value="LEA_2"/>
</dbReference>
<evidence type="ECO:0000313" key="7">
    <source>
        <dbReference type="EMBL" id="KAB2637535.1"/>
    </source>
</evidence>
<evidence type="ECO:0000256" key="3">
    <source>
        <dbReference type="ARBA" id="ARBA00022989"/>
    </source>
</evidence>
<dbReference type="Proteomes" id="UP000327157">
    <property type="component" value="Chromosome 5"/>
</dbReference>
<proteinExistence type="predicted"/>
<sequence length="239" mass="27578">MPTNASGPIISNMFNSDRLPIQYSTTPEQQRPMKRQHTTRYYAHRVRESLTTRVSKLICTIFLSLLLILGMITFILWLSLRPHRPRFHIHAFSVPGLGQETGFANAEIMFNATARNANHNIGIYYDSMDATVYYKDQRIGSITGLLDPFYQGPKNTTIVMGSFQGATLTVNNQRWMEFTNDRKKGTVVFRLEFTATIRFRIHAWDSRRHRMHANCDVDVGQDGLILPISKDRRCPVYFT</sequence>
<dbReference type="Pfam" id="PF03168">
    <property type="entry name" value="LEA_2"/>
    <property type="match status" value="1"/>
</dbReference>
<keyword evidence="8" id="KW-1185">Reference proteome</keyword>
<comment type="subcellular location">
    <subcellularLocation>
        <location evidence="1">Membrane</location>
        <topology evidence="1">Single-pass membrane protein</topology>
    </subcellularLocation>
</comment>
<keyword evidence="3 5" id="KW-1133">Transmembrane helix</keyword>